<name>A0A5N6DNG9_ASPPA</name>
<evidence type="ECO:0000259" key="5">
    <source>
        <dbReference type="Pfam" id="PF04082"/>
    </source>
</evidence>
<evidence type="ECO:0000256" key="3">
    <source>
        <dbReference type="ARBA" id="ARBA00023242"/>
    </source>
</evidence>
<feature type="region of interest" description="Disordered" evidence="4">
    <location>
        <begin position="27"/>
        <end position="56"/>
    </location>
</feature>
<dbReference type="PANTHER" id="PTHR47424:SF9">
    <property type="entry name" value="TAH-2"/>
    <property type="match status" value="1"/>
</dbReference>
<keyword evidence="2" id="KW-0804">Transcription</keyword>
<protein>
    <recommendedName>
        <fullName evidence="5">Xylanolytic transcriptional activator regulatory domain-containing protein</fullName>
    </recommendedName>
</protein>
<dbReference type="VEuPathDB" id="FungiDB:BDV34DRAFT_225092"/>
<dbReference type="Proteomes" id="UP000326532">
    <property type="component" value="Unassembled WGS sequence"/>
</dbReference>
<reference evidence="6 7" key="1">
    <citation type="submission" date="2019-04" db="EMBL/GenBank/DDBJ databases">
        <title>Fungal friends and foes A comparative genomics study of 23 Aspergillus species from section Flavi.</title>
        <authorList>
            <consortium name="DOE Joint Genome Institute"/>
            <person name="Kjaerbolling I."/>
            <person name="Vesth T.C."/>
            <person name="Frisvad J.C."/>
            <person name="Nybo J.L."/>
            <person name="Theobald S."/>
            <person name="Kildgaard S."/>
            <person name="Petersen T.I."/>
            <person name="Kuo A."/>
            <person name="Sato A."/>
            <person name="Lyhne E.K."/>
            <person name="Kogle M.E."/>
            <person name="Wiebenga A."/>
            <person name="Kun R.S."/>
            <person name="Lubbers R.J."/>
            <person name="Makela M.R."/>
            <person name="Barry K."/>
            <person name="Chovatia M."/>
            <person name="Clum A."/>
            <person name="Daum C."/>
            <person name="Haridas S."/>
            <person name="He G."/>
            <person name="LaButti K."/>
            <person name="Lipzen A."/>
            <person name="Mondo S."/>
            <person name="Pangilinan J."/>
            <person name="Riley R."/>
            <person name="Salamov A."/>
            <person name="Simmons B.A."/>
            <person name="Magnuson J.K."/>
            <person name="Henrissat B."/>
            <person name="Mortensen U.H."/>
            <person name="Larsen T.O."/>
            <person name="De vries R.P."/>
            <person name="Grigoriev I.V."/>
            <person name="Machida M."/>
            <person name="Baker S.E."/>
            <person name="Andersen M.R."/>
        </authorList>
    </citation>
    <scope>NUCLEOTIDE SEQUENCE [LARGE SCALE GENOMIC DNA]</scope>
    <source>
        <strain evidence="6 7">CBS 117618</strain>
    </source>
</reference>
<dbReference type="GO" id="GO:0005634">
    <property type="term" value="C:nucleus"/>
    <property type="evidence" value="ECO:0007669"/>
    <property type="project" value="TreeGrafter"/>
</dbReference>
<keyword evidence="3" id="KW-0539">Nucleus</keyword>
<evidence type="ECO:0000313" key="7">
    <source>
        <dbReference type="Proteomes" id="UP000326532"/>
    </source>
</evidence>
<evidence type="ECO:0000256" key="4">
    <source>
        <dbReference type="SAM" id="MobiDB-lite"/>
    </source>
</evidence>
<evidence type="ECO:0000256" key="1">
    <source>
        <dbReference type="ARBA" id="ARBA00023015"/>
    </source>
</evidence>
<gene>
    <name evidence="6" type="ORF">BDV34DRAFT_225092</name>
</gene>
<dbReference type="GO" id="GO:0000435">
    <property type="term" value="P:positive regulation of transcription from RNA polymerase II promoter by galactose"/>
    <property type="evidence" value="ECO:0007669"/>
    <property type="project" value="TreeGrafter"/>
</dbReference>
<dbReference type="GO" id="GO:0000981">
    <property type="term" value="F:DNA-binding transcription factor activity, RNA polymerase II-specific"/>
    <property type="evidence" value="ECO:0007669"/>
    <property type="project" value="TreeGrafter"/>
</dbReference>
<keyword evidence="1" id="KW-0805">Transcription regulation</keyword>
<dbReference type="GO" id="GO:0000978">
    <property type="term" value="F:RNA polymerase II cis-regulatory region sequence-specific DNA binding"/>
    <property type="evidence" value="ECO:0007669"/>
    <property type="project" value="TreeGrafter"/>
</dbReference>
<sequence length="631" mass="70711">MSDSCVYRDSSTYDRLQCHRTSSLLQSLPNDGTFNNTADGQDENGKHPACIPDPTNRTRIPTNRSRMLLSSKGEKVYTGGRSSLSYLDFVRKVIRRYAGASSFTEAGFKDSMLEIDPSPTISEVLPEPDEEQRKGFIETYFEASSAILDLVSREEVYAYLGLSSVRLGETHRYNLSELAIAHLVLAIGSQCRGLSPSDLAYASGYFAQGQQVAFNGLLCDPSMNMVRLFLLMAFYLLGACHRNAACMYLGIAWKAANTLGLHNKDHYQFLARGERNFRLRTWKSLCVMNTIVNSILGRLEHSCPPWPEDKRNDTTDLQTQLGGHTVNPAYELCNIIDGFEHTLGKERCNTSTLTEKYLHDLRRWSQSLPTELRHISSISITNSNFENREHLLGAIQVTCLYYFAVVLATRPFLTSNIMLKLGNCTTKSSVAAPELDGTRTSVHLAQVCVASATYMVKMSQAAMEAGYLLRNMCHLKAWIFASGLLLGFALFAEEGIATETDEAFHAARSVLLYLSVLSPQANRYHEILTSLSEVISHQRLRRVEERRRITSQFVDQILNFDTHLPGINQSYLNRRSENDGPTTEENHDTADLDATFSFIPGLNVDNSANLLMQWDAFAIEGQTFGMYMDST</sequence>
<dbReference type="InterPro" id="IPR007219">
    <property type="entry name" value="XnlR_reg_dom"/>
</dbReference>
<evidence type="ECO:0000256" key="2">
    <source>
        <dbReference type="ARBA" id="ARBA00023163"/>
    </source>
</evidence>
<dbReference type="Pfam" id="PF04082">
    <property type="entry name" value="Fungal_trans"/>
    <property type="match status" value="1"/>
</dbReference>
<proteinExistence type="predicted"/>
<dbReference type="AlphaFoldDB" id="A0A5N6DNG9"/>
<dbReference type="EMBL" id="ML734968">
    <property type="protein sequence ID" value="KAB8205690.1"/>
    <property type="molecule type" value="Genomic_DNA"/>
</dbReference>
<keyword evidence="7" id="KW-1185">Reference proteome</keyword>
<dbReference type="InterPro" id="IPR051127">
    <property type="entry name" value="Fungal_SecMet_Regulators"/>
</dbReference>
<dbReference type="PANTHER" id="PTHR47424">
    <property type="entry name" value="REGULATORY PROTEIN GAL4"/>
    <property type="match status" value="1"/>
</dbReference>
<feature type="compositionally biased region" description="Polar residues" evidence="4">
    <location>
        <begin position="27"/>
        <end position="39"/>
    </location>
</feature>
<accession>A0A5N6DNG9</accession>
<dbReference type="CDD" id="cd12148">
    <property type="entry name" value="fungal_TF_MHR"/>
    <property type="match status" value="1"/>
</dbReference>
<dbReference type="OMA" id="SPQAEHY"/>
<evidence type="ECO:0000313" key="6">
    <source>
        <dbReference type="EMBL" id="KAB8205690.1"/>
    </source>
</evidence>
<feature type="domain" description="Xylanolytic transcriptional activator regulatory" evidence="5">
    <location>
        <begin position="138"/>
        <end position="299"/>
    </location>
</feature>
<organism evidence="6 7">
    <name type="scientific">Aspergillus parasiticus</name>
    <dbReference type="NCBI Taxonomy" id="5067"/>
    <lineage>
        <taxon>Eukaryota</taxon>
        <taxon>Fungi</taxon>
        <taxon>Dikarya</taxon>
        <taxon>Ascomycota</taxon>
        <taxon>Pezizomycotina</taxon>
        <taxon>Eurotiomycetes</taxon>
        <taxon>Eurotiomycetidae</taxon>
        <taxon>Eurotiales</taxon>
        <taxon>Aspergillaceae</taxon>
        <taxon>Aspergillus</taxon>
        <taxon>Aspergillus subgen. Circumdati</taxon>
    </lineage>
</organism>